<reference evidence="1" key="1">
    <citation type="journal article" date="2015" name="Nature">
        <title>Complex archaea that bridge the gap between prokaryotes and eukaryotes.</title>
        <authorList>
            <person name="Spang A."/>
            <person name="Saw J.H."/>
            <person name="Jorgensen S.L."/>
            <person name="Zaremba-Niedzwiedzka K."/>
            <person name="Martijn J."/>
            <person name="Lind A.E."/>
            <person name="van Eijk R."/>
            <person name="Schleper C."/>
            <person name="Guy L."/>
            <person name="Ettema T.J."/>
        </authorList>
    </citation>
    <scope>NUCLEOTIDE SEQUENCE</scope>
</reference>
<accession>A0A0F9KZ53</accession>
<organism evidence="1">
    <name type="scientific">marine sediment metagenome</name>
    <dbReference type="NCBI Taxonomy" id="412755"/>
    <lineage>
        <taxon>unclassified sequences</taxon>
        <taxon>metagenomes</taxon>
        <taxon>ecological metagenomes</taxon>
    </lineage>
</organism>
<evidence type="ECO:0000313" key="1">
    <source>
        <dbReference type="EMBL" id="KKM20845.1"/>
    </source>
</evidence>
<name>A0A0F9KZ53_9ZZZZ</name>
<gene>
    <name evidence="1" type="ORF">LCGC14_1641390</name>
</gene>
<comment type="caution">
    <text evidence="1">The sequence shown here is derived from an EMBL/GenBank/DDBJ whole genome shotgun (WGS) entry which is preliminary data.</text>
</comment>
<sequence length="49" mass="5753">MARKRKINACESCGQDTAKRRRCKWCAKLNCTHCSRSDLGIRRKCRSCY</sequence>
<dbReference type="EMBL" id="LAZR01013684">
    <property type="protein sequence ID" value="KKM20845.1"/>
    <property type="molecule type" value="Genomic_DNA"/>
</dbReference>
<protein>
    <submittedName>
        <fullName evidence="1">Uncharacterized protein</fullName>
    </submittedName>
</protein>
<dbReference type="AlphaFoldDB" id="A0A0F9KZ53"/>
<proteinExistence type="predicted"/>